<dbReference type="FunFam" id="1.10.10.10:FF:000214">
    <property type="entry name" value="Methylated-DNA--protein-cysteine methyltransferase"/>
    <property type="match status" value="1"/>
</dbReference>
<keyword evidence="7 9" id="KW-0234">DNA repair</keyword>
<dbReference type="InterPro" id="IPR014048">
    <property type="entry name" value="MethylDNA_cys_MeTrfase_DNA-bd"/>
</dbReference>
<evidence type="ECO:0000256" key="4">
    <source>
        <dbReference type="ARBA" id="ARBA00022603"/>
    </source>
</evidence>
<dbReference type="EMBL" id="CP032157">
    <property type="protein sequence ID" value="AXY74512.1"/>
    <property type="molecule type" value="Genomic_DNA"/>
</dbReference>
<feature type="active site" description="Nucleophile; methyl group acceptor" evidence="9">
    <location>
        <position position="129"/>
    </location>
</feature>
<evidence type="ECO:0000256" key="6">
    <source>
        <dbReference type="ARBA" id="ARBA00022763"/>
    </source>
</evidence>
<dbReference type="KEGG" id="pseg:D3H65_11210"/>
<evidence type="ECO:0000256" key="7">
    <source>
        <dbReference type="ARBA" id="ARBA00023204"/>
    </source>
</evidence>
<evidence type="ECO:0000256" key="9">
    <source>
        <dbReference type="HAMAP-Rule" id="MF_00772"/>
    </source>
</evidence>
<dbReference type="GO" id="GO:0003908">
    <property type="term" value="F:methylated-DNA-[protein]-cysteine S-methyltransferase activity"/>
    <property type="evidence" value="ECO:0007669"/>
    <property type="project" value="UniProtKB-UniRule"/>
</dbReference>
<keyword evidence="6 9" id="KW-0227">DNA damage</keyword>
<evidence type="ECO:0000256" key="5">
    <source>
        <dbReference type="ARBA" id="ARBA00022679"/>
    </source>
</evidence>
<dbReference type="InterPro" id="IPR036217">
    <property type="entry name" value="MethylDNA_cys_MeTrfase_DNAb"/>
</dbReference>
<comment type="subcellular location">
    <subcellularLocation>
        <location evidence="9">Cytoplasm</location>
    </subcellularLocation>
</comment>
<gene>
    <name evidence="12" type="ORF">D3H65_11210</name>
</gene>
<dbReference type="InterPro" id="IPR036631">
    <property type="entry name" value="MGMT_N_sf"/>
</dbReference>
<dbReference type="InterPro" id="IPR008332">
    <property type="entry name" value="MethylG_MeTrfase_N"/>
</dbReference>
<dbReference type="EC" id="2.1.1.63" evidence="9"/>
<dbReference type="PANTHER" id="PTHR10815">
    <property type="entry name" value="METHYLATED-DNA--PROTEIN-CYSTEINE METHYLTRANSFERASE"/>
    <property type="match status" value="1"/>
</dbReference>
<comment type="similarity">
    <text evidence="2 9">Belongs to the MGMT family.</text>
</comment>
<keyword evidence="3 9" id="KW-0963">Cytoplasm</keyword>
<dbReference type="RefSeq" id="WP_119050399.1">
    <property type="nucleotide sequence ID" value="NZ_CP032157.1"/>
</dbReference>
<dbReference type="CDD" id="cd06445">
    <property type="entry name" value="ATase"/>
    <property type="match status" value="1"/>
</dbReference>
<dbReference type="InterPro" id="IPR001497">
    <property type="entry name" value="MethylDNA_cys_MeTrfase_AS"/>
</dbReference>
<keyword evidence="4 9" id="KW-0489">Methyltransferase</keyword>
<organism evidence="12 13">
    <name type="scientific">Paraflavitalea soli</name>
    <dbReference type="NCBI Taxonomy" id="2315862"/>
    <lineage>
        <taxon>Bacteria</taxon>
        <taxon>Pseudomonadati</taxon>
        <taxon>Bacteroidota</taxon>
        <taxon>Chitinophagia</taxon>
        <taxon>Chitinophagales</taxon>
        <taxon>Chitinophagaceae</taxon>
        <taxon>Paraflavitalea</taxon>
    </lineage>
</organism>
<dbReference type="Gene3D" id="3.30.160.70">
    <property type="entry name" value="Methylated DNA-protein cysteine methyltransferase domain"/>
    <property type="match status" value="1"/>
</dbReference>
<dbReference type="Gene3D" id="1.10.10.10">
    <property type="entry name" value="Winged helix-like DNA-binding domain superfamily/Winged helix DNA-binding domain"/>
    <property type="match status" value="1"/>
</dbReference>
<evidence type="ECO:0000256" key="8">
    <source>
        <dbReference type="ARBA" id="ARBA00049348"/>
    </source>
</evidence>
<evidence type="ECO:0000256" key="3">
    <source>
        <dbReference type="ARBA" id="ARBA00022490"/>
    </source>
</evidence>
<feature type="domain" description="Methylguanine DNA methyltransferase ribonuclease-like" evidence="11">
    <location>
        <begin position="5"/>
        <end position="72"/>
    </location>
</feature>
<dbReference type="InterPro" id="IPR036388">
    <property type="entry name" value="WH-like_DNA-bd_sf"/>
</dbReference>
<keyword evidence="5 9" id="KW-0808">Transferase</keyword>
<comment type="function">
    <text evidence="9">Involved in the cellular defense against the biological effects of O6-methylguanine (O6-MeG) and O4-methylthymine (O4-MeT) in DNA. Repairs the methylated nucleobase in DNA by stoichiometrically transferring the methyl group to a cysteine residue in the enzyme. This is a suicide reaction: the enzyme is irreversibly inactivated.</text>
</comment>
<dbReference type="GO" id="GO:0006307">
    <property type="term" value="P:DNA alkylation repair"/>
    <property type="evidence" value="ECO:0007669"/>
    <property type="project" value="UniProtKB-UniRule"/>
</dbReference>
<comment type="miscellaneous">
    <text evidence="9">This enzyme catalyzes only one turnover and therefore is not strictly catalytic. According to one definition, an enzyme is a biocatalyst that acts repeatedly and over many reaction cycles.</text>
</comment>
<dbReference type="GO" id="GO:0005737">
    <property type="term" value="C:cytoplasm"/>
    <property type="evidence" value="ECO:0007669"/>
    <property type="project" value="UniProtKB-SubCell"/>
</dbReference>
<sequence length="167" mass="18602">MSDVFTTYYQSPVGLLRISGTDQYVSEVHFMNEEEKAASPTATSPLPPMAIQATEQLIQYFHGNRRVFELPLYQKGTGFQEKVWNELMNIPFGKTISYQELSRRLGDPKTIRAAGTANGKNHIAIIVPCHRVIGAKGDLVGFGGGLARKKWLLTHENKIAHGVQTLF</sequence>
<dbReference type="Pfam" id="PF01035">
    <property type="entry name" value="DNA_binding_1"/>
    <property type="match status" value="1"/>
</dbReference>
<dbReference type="PANTHER" id="PTHR10815:SF5">
    <property type="entry name" value="METHYLATED-DNA--PROTEIN-CYSTEINE METHYLTRANSFERASE"/>
    <property type="match status" value="1"/>
</dbReference>
<dbReference type="Proteomes" id="UP000263900">
    <property type="component" value="Chromosome"/>
</dbReference>
<evidence type="ECO:0000259" key="10">
    <source>
        <dbReference type="Pfam" id="PF01035"/>
    </source>
</evidence>
<evidence type="ECO:0000313" key="13">
    <source>
        <dbReference type="Proteomes" id="UP000263900"/>
    </source>
</evidence>
<comment type="catalytic activity">
    <reaction evidence="1 9">
        <text>a 4-O-methyl-thymidine in DNA + L-cysteinyl-[protein] = a thymidine in DNA + S-methyl-L-cysteinyl-[protein]</text>
        <dbReference type="Rhea" id="RHEA:53428"/>
        <dbReference type="Rhea" id="RHEA-COMP:10131"/>
        <dbReference type="Rhea" id="RHEA-COMP:10132"/>
        <dbReference type="Rhea" id="RHEA-COMP:13555"/>
        <dbReference type="Rhea" id="RHEA-COMP:13556"/>
        <dbReference type="ChEBI" id="CHEBI:29950"/>
        <dbReference type="ChEBI" id="CHEBI:82612"/>
        <dbReference type="ChEBI" id="CHEBI:137386"/>
        <dbReference type="ChEBI" id="CHEBI:137387"/>
        <dbReference type="EC" id="2.1.1.63"/>
    </reaction>
</comment>
<accession>A0A3B7MJA7</accession>
<dbReference type="SUPFAM" id="SSF53155">
    <property type="entry name" value="Methylated DNA-protein cysteine methyltransferase domain"/>
    <property type="match status" value="1"/>
</dbReference>
<dbReference type="Pfam" id="PF02870">
    <property type="entry name" value="Methyltransf_1N"/>
    <property type="match status" value="1"/>
</dbReference>
<reference evidence="12 13" key="1">
    <citation type="submission" date="2018-09" db="EMBL/GenBank/DDBJ databases">
        <title>Genome sequencing of strain 6GH32-13.</title>
        <authorList>
            <person name="Weon H.-Y."/>
            <person name="Heo J."/>
            <person name="Kwon S.-W."/>
        </authorList>
    </citation>
    <scope>NUCLEOTIDE SEQUENCE [LARGE SCALE GENOMIC DNA]</scope>
    <source>
        <strain evidence="12 13">5GH32-13</strain>
    </source>
</reference>
<dbReference type="SUPFAM" id="SSF46767">
    <property type="entry name" value="Methylated DNA-protein cysteine methyltransferase, C-terminal domain"/>
    <property type="match status" value="1"/>
</dbReference>
<comment type="catalytic activity">
    <reaction evidence="8 9">
        <text>a 6-O-methyl-2'-deoxyguanosine in DNA + L-cysteinyl-[protein] = S-methyl-L-cysteinyl-[protein] + a 2'-deoxyguanosine in DNA</text>
        <dbReference type="Rhea" id="RHEA:24000"/>
        <dbReference type="Rhea" id="RHEA-COMP:10131"/>
        <dbReference type="Rhea" id="RHEA-COMP:10132"/>
        <dbReference type="Rhea" id="RHEA-COMP:11367"/>
        <dbReference type="Rhea" id="RHEA-COMP:11368"/>
        <dbReference type="ChEBI" id="CHEBI:29950"/>
        <dbReference type="ChEBI" id="CHEBI:82612"/>
        <dbReference type="ChEBI" id="CHEBI:85445"/>
        <dbReference type="ChEBI" id="CHEBI:85448"/>
        <dbReference type="EC" id="2.1.1.63"/>
    </reaction>
</comment>
<evidence type="ECO:0000256" key="2">
    <source>
        <dbReference type="ARBA" id="ARBA00008711"/>
    </source>
</evidence>
<feature type="domain" description="Methylated-DNA-[protein]-cysteine S-methyltransferase DNA binding" evidence="10">
    <location>
        <begin position="79"/>
        <end position="157"/>
    </location>
</feature>
<protein>
    <recommendedName>
        <fullName evidence="9">Methylated-DNA--protein-cysteine methyltransferase</fullName>
        <ecNumber evidence="9">2.1.1.63</ecNumber>
    </recommendedName>
    <alternativeName>
        <fullName evidence="9">6-O-methylguanine-DNA methyltransferase</fullName>
        <shortName evidence="9">MGMT</shortName>
    </alternativeName>
    <alternativeName>
        <fullName evidence="9">O-6-methylguanine-DNA-alkyltransferase</fullName>
    </alternativeName>
</protein>
<dbReference type="GO" id="GO:0032259">
    <property type="term" value="P:methylation"/>
    <property type="evidence" value="ECO:0007669"/>
    <property type="project" value="UniProtKB-KW"/>
</dbReference>
<dbReference type="InterPro" id="IPR023546">
    <property type="entry name" value="MGMT"/>
</dbReference>
<dbReference type="NCBIfam" id="TIGR00589">
    <property type="entry name" value="ogt"/>
    <property type="match status" value="1"/>
</dbReference>
<dbReference type="OrthoDB" id="9802228at2"/>
<keyword evidence="13" id="KW-1185">Reference proteome</keyword>
<dbReference type="PROSITE" id="PS00374">
    <property type="entry name" value="MGMT"/>
    <property type="match status" value="1"/>
</dbReference>
<name>A0A3B7MJA7_9BACT</name>
<dbReference type="HAMAP" id="MF_00772">
    <property type="entry name" value="OGT"/>
    <property type="match status" value="1"/>
</dbReference>
<proteinExistence type="inferred from homology"/>
<evidence type="ECO:0000259" key="11">
    <source>
        <dbReference type="Pfam" id="PF02870"/>
    </source>
</evidence>
<evidence type="ECO:0000256" key="1">
    <source>
        <dbReference type="ARBA" id="ARBA00001286"/>
    </source>
</evidence>
<evidence type="ECO:0000313" key="12">
    <source>
        <dbReference type="EMBL" id="AXY74512.1"/>
    </source>
</evidence>
<dbReference type="AlphaFoldDB" id="A0A3B7MJA7"/>